<dbReference type="EMBL" id="ACCL02000007">
    <property type="protein sequence ID" value="EET61160.1"/>
    <property type="molecule type" value="Genomic_DNA"/>
</dbReference>
<feature type="domain" description="FMN-binding" evidence="2">
    <location>
        <begin position="52"/>
        <end position="126"/>
    </location>
</feature>
<dbReference type="Pfam" id="PF04205">
    <property type="entry name" value="FMN_bind"/>
    <property type="match status" value="1"/>
</dbReference>
<sequence>MKRQIIAISILLAAGMTILSGCGASNTDTKETYEIGEAGTWTDGTYTETAKGKNGSFDVTVVIENGTISSVTVGDNKETPDRGGIAIDQLPGQIVEEQSYEADVVSGATVTSNGIKDAVARCLEKASQ</sequence>
<dbReference type="SMART" id="SM00900">
    <property type="entry name" value="FMN_bind"/>
    <property type="match status" value="1"/>
</dbReference>
<feature type="signal peptide" evidence="1">
    <location>
        <begin position="1"/>
        <end position="24"/>
    </location>
</feature>
<accession>C6LDV6</accession>
<organism evidence="3 4">
    <name type="scientific">Marvinbryantia formatexigens DSM 14469</name>
    <dbReference type="NCBI Taxonomy" id="478749"/>
    <lineage>
        <taxon>Bacteria</taxon>
        <taxon>Bacillati</taxon>
        <taxon>Bacillota</taxon>
        <taxon>Clostridia</taxon>
        <taxon>Lachnospirales</taxon>
        <taxon>Lachnospiraceae</taxon>
        <taxon>Marvinbryantia</taxon>
    </lineage>
</organism>
<dbReference type="AlphaFoldDB" id="C6LDV6"/>
<dbReference type="STRING" id="168384.SAMN05660368_01122"/>
<reference evidence="3" key="1">
    <citation type="submission" date="2009-07" db="EMBL/GenBank/DDBJ databases">
        <authorList>
            <person name="Weinstock G."/>
            <person name="Sodergren E."/>
            <person name="Clifton S."/>
            <person name="Fulton L."/>
            <person name="Fulton B."/>
            <person name="Courtney L."/>
            <person name="Fronick C."/>
            <person name="Harrison M."/>
            <person name="Strong C."/>
            <person name="Farmer C."/>
            <person name="Delahaunty K."/>
            <person name="Markovic C."/>
            <person name="Hall O."/>
            <person name="Minx P."/>
            <person name="Tomlinson C."/>
            <person name="Mitreva M."/>
            <person name="Nelson J."/>
            <person name="Hou S."/>
            <person name="Wollam A."/>
            <person name="Pepin K.H."/>
            <person name="Johnson M."/>
            <person name="Bhonagiri V."/>
            <person name="Nash W.E."/>
            <person name="Warren W."/>
            <person name="Chinwalla A."/>
            <person name="Mardis E.R."/>
            <person name="Wilson R.K."/>
        </authorList>
    </citation>
    <scope>NUCLEOTIDE SEQUENCE [LARGE SCALE GENOMIC DNA]</scope>
    <source>
        <strain evidence="3">DSM 14469</strain>
    </source>
</reference>
<evidence type="ECO:0000259" key="2">
    <source>
        <dbReference type="SMART" id="SM00900"/>
    </source>
</evidence>
<name>C6LDV6_9FIRM</name>
<evidence type="ECO:0000313" key="4">
    <source>
        <dbReference type="Proteomes" id="UP000005561"/>
    </source>
</evidence>
<gene>
    <name evidence="3" type="ORF">BRYFOR_06805</name>
</gene>
<protein>
    <recommendedName>
        <fullName evidence="2">FMN-binding domain-containing protein</fullName>
    </recommendedName>
</protein>
<dbReference type="OrthoDB" id="9806724at2"/>
<dbReference type="InterPro" id="IPR007329">
    <property type="entry name" value="FMN-bd"/>
</dbReference>
<dbReference type="Proteomes" id="UP000005561">
    <property type="component" value="Unassembled WGS sequence"/>
</dbReference>
<dbReference type="GO" id="GO:0010181">
    <property type="term" value="F:FMN binding"/>
    <property type="evidence" value="ECO:0007669"/>
    <property type="project" value="InterPro"/>
</dbReference>
<comment type="caution">
    <text evidence="3">The sequence shown here is derived from an EMBL/GenBank/DDBJ whole genome shotgun (WGS) entry which is preliminary data.</text>
</comment>
<dbReference type="GO" id="GO:0016020">
    <property type="term" value="C:membrane"/>
    <property type="evidence" value="ECO:0007669"/>
    <property type="project" value="InterPro"/>
</dbReference>
<dbReference type="PROSITE" id="PS51257">
    <property type="entry name" value="PROKAR_LIPOPROTEIN"/>
    <property type="match status" value="1"/>
</dbReference>
<keyword evidence="4" id="KW-1185">Reference proteome</keyword>
<dbReference type="eggNOG" id="COG3976">
    <property type="taxonomic scope" value="Bacteria"/>
</dbReference>
<proteinExistence type="predicted"/>
<evidence type="ECO:0000313" key="3">
    <source>
        <dbReference type="EMBL" id="EET61160.1"/>
    </source>
</evidence>
<evidence type="ECO:0000256" key="1">
    <source>
        <dbReference type="SAM" id="SignalP"/>
    </source>
</evidence>
<dbReference type="RefSeq" id="WP_006861598.1">
    <property type="nucleotide sequence ID" value="NZ_ACCL02000007.1"/>
</dbReference>
<keyword evidence="1" id="KW-0732">Signal</keyword>
<dbReference type="Gene3D" id="3.90.1010.20">
    <property type="match status" value="1"/>
</dbReference>
<feature type="chain" id="PRO_5002968270" description="FMN-binding domain-containing protein" evidence="1">
    <location>
        <begin position="25"/>
        <end position="128"/>
    </location>
</feature>